<dbReference type="GO" id="GO:0016301">
    <property type="term" value="F:kinase activity"/>
    <property type="evidence" value="ECO:0007669"/>
    <property type="project" value="UniProtKB-KW"/>
</dbReference>
<reference evidence="4" key="3">
    <citation type="submission" date="2023-06" db="EMBL/GenBank/DDBJ databases">
        <authorList>
            <person name="Lucena T."/>
            <person name="Sun Q."/>
        </authorList>
    </citation>
    <scope>NUCLEOTIDE SEQUENCE</scope>
    <source>
        <strain evidence="4">CECT 7184</strain>
    </source>
</reference>
<dbReference type="EMBL" id="JAUFQU010000001">
    <property type="protein sequence ID" value="MDN3706713.1"/>
    <property type="molecule type" value="Genomic_DNA"/>
</dbReference>
<evidence type="ECO:0000259" key="2">
    <source>
        <dbReference type="Pfam" id="PF06580"/>
    </source>
</evidence>
<keyword evidence="5" id="KW-1185">Reference proteome</keyword>
<dbReference type="InterPro" id="IPR010559">
    <property type="entry name" value="Sig_transdc_His_kin_internal"/>
</dbReference>
<evidence type="ECO:0000313" key="5">
    <source>
        <dbReference type="Proteomes" id="UP001242368"/>
    </source>
</evidence>
<sequence>MEDLSENYSNRQLINILVDKRYRLLRHAILLIGFLGLLFYTVNLSSEYSGIYRYYSLLSIYITFILMFYINMYVLIPAFFFRAKYMLYLLALMVMIILGLYNLTFISNSLLAPFRVQDHHKISDNIGNLVWFIIVYAVILVTTTIKLFQKWTSDRDRIVELKDLTLHMELNELKNQINTHFLFNMLNNVNVLIKNNPDKASMIIHKLSEFLRYQLYENSGEKTLLSAEVRFLSNFLNLEKIRRDNFQFTIETDPARLSSIFLPPNLFTTFVENALKHSVDLSGAETYVNVHIRIDKGRLFFRCCNSRSEDYNASVTANGGLGLANIKRRLELLYKEQYSLEISSSEKEYTVNLIIPV</sequence>
<protein>
    <submittedName>
        <fullName evidence="4">Histidine kinase</fullName>
    </submittedName>
</protein>
<feature type="domain" description="Signal transduction histidine kinase internal region" evidence="2">
    <location>
        <begin position="168"/>
        <end position="244"/>
    </location>
</feature>
<dbReference type="Proteomes" id="UP001242368">
    <property type="component" value="Unassembled WGS sequence"/>
</dbReference>
<keyword evidence="1" id="KW-1133">Transmembrane helix</keyword>
<reference evidence="4" key="1">
    <citation type="journal article" date="2014" name="Int. J. Syst. Evol. Microbiol.">
        <title>Complete genome of a new Firmicutes species belonging to the dominant human colonic microbiota ('Ruminococcus bicirculans') reveals two chromosomes and a selective capacity to utilize plant glucans.</title>
        <authorList>
            <consortium name="NISC Comparative Sequencing Program"/>
            <person name="Wegmann U."/>
            <person name="Louis P."/>
            <person name="Goesmann A."/>
            <person name="Henrissat B."/>
            <person name="Duncan S.H."/>
            <person name="Flint H.J."/>
        </authorList>
    </citation>
    <scope>NUCLEOTIDE SEQUENCE</scope>
    <source>
        <strain evidence="4">CECT 7184</strain>
    </source>
</reference>
<reference evidence="5" key="2">
    <citation type="journal article" date="2019" name="Int. J. Syst. Evol. Microbiol.">
        <title>The Global Catalogue of Microorganisms (GCM) 10K type strain sequencing project: providing services to taxonomists for standard genome sequencing and annotation.</title>
        <authorList>
            <consortium name="The Broad Institute Genomics Platform"/>
            <consortium name="The Broad Institute Genome Sequencing Center for Infectious Disease"/>
            <person name="Wu L."/>
            <person name="Ma J."/>
        </authorList>
    </citation>
    <scope>NUCLEOTIDE SEQUENCE [LARGE SCALE GENOMIC DNA]</scope>
    <source>
        <strain evidence="5">CECT 7184</strain>
    </source>
</reference>
<dbReference type="RefSeq" id="WP_290362768.1">
    <property type="nucleotide sequence ID" value="NZ_JAUFQU010000001.1"/>
</dbReference>
<evidence type="ECO:0000256" key="1">
    <source>
        <dbReference type="SAM" id="Phobius"/>
    </source>
</evidence>
<gene>
    <name evidence="3" type="ORF">QW060_06160</name>
    <name evidence="4" type="ORF">QW060_22380</name>
</gene>
<dbReference type="EMBL" id="JAUFQU010000052">
    <property type="protein sequence ID" value="MDN3709702.1"/>
    <property type="molecule type" value="Genomic_DNA"/>
</dbReference>
<dbReference type="SUPFAM" id="SSF55874">
    <property type="entry name" value="ATPase domain of HSP90 chaperone/DNA topoisomerase II/histidine kinase"/>
    <property type="match status" value="1"/>
</dbReference>
<evidence type="ECO:0000313" key="4">
    <source>
        <dbReference type="EMBL" id="MDN3709702.1"/>
    </source>
</evidence>
<feature type="transmembrane region" description="Helical" evidence="1">
    <location>
        <begin position="54"/>
        <end position="75"/>
    </location>
</feature>
<accession>A0ABT8D332</accession>
<dbReference type="Gene3D" id="3.30.565.10">
    <property type="entry name" value="Histidine kinase-like ATPase, C-terminal domain"/>
    <property type="match status" value="1"/>
</dbReference>
<comment type="caution">
    <text evidence="4">The sequence shown here is derived from an EMBL/GenBank/DDBJ whole genome shotgun (WGS) entry which is preliminary data.</text>
</comment>
<dbReference type="PANTHER" id="PTHR34220:SF7">
    <property type="entry name" value="SENSOR HISTIDINE KINASE YPDA"/>
    <property type="match status" value="1"/>
</dbReference>
<dbReference type="InterPro" id="IPR036890">
    <property type="entry name" value="HATPase_C_sf"/>
</dbReference>
<name>A0ABT8D332_9FLAO</name>
<dbReference type="PANTHER" id="PTHR34220">
    <property type="entry name" value="SENSOR HISTIDINE KINASE YPDA"/>
    <property type="match status" value="1"/>
</dbReference>
<feature type="transmembrane region" description="Helical" evidence="1">
    <location>
        <begin position="87"/>
        <end position="106"/>
    </location>
</feature>
<keyword evidence="1" id="KW-0472">Membrane</keyword>
<dbReference type="InterPro" id="IPR050640">
    <property type="entry name" value="Bact_2-comp_sensor_kinase"/>
</dbReference>
<proteinExistence type="predicted"/>
<dbReference type="Pfam" id="PF06580">
    <property type="entry name" value="His_kinase"/>
    <property type="match status" value="1"/>
</dbReference>
<feature type="transmembrane region" description="Helical" evidence="1">
    <location>
        <begin position="24"/>
        <end position="42"/>
    </location>
</feature>
<organism evidence="4 5">
    <name type="scientific">Paenimyroides ceti</name>
    <dbReference type="NCBI Taxonomy" id="395087"/>
    <lineage>
        <taxon>Bacteria</taxon>
        <taxon>Pseudomonadati</taxon>
        <taxon>Bacteroidota</taxon>
        <taxon>Flavobacteriia</taxon>
        <taxon>Flavobacteriales</taxon>
        <taxon>Flavobacteriaceae</taxon>
        <taxon>Paenimyroides</taxon>
    </lineage>
</organism>
<keyword evidence="4" id="KW-0808">Transferase</keyword>
<keyword evidence="4" id="KW-0418">Kinase</keyword>
<evidence type="ECO:0000313" key="3">
    <source>
        <dbReference type="EMBL" id="MDN3706713.1"/>
    </source>
</evidence>
<keyword evidence="1" id="KW-0812">Transmembrane</keyword>
<feature type="transmembrane region" description="Helical" evidence="1">
    <location>
        <begin position="126"/>
        <end position="148"/>
    </location>
</feature>